<accession>A0AAN9Q5T4</accession>
<dbReference type="EMBL" id="JAYMYQ010000006">
    <property type="protein sequence ID" value="KAK7323241.1"/>
    <property type="molecule type" value="Genomic_DNA"/>
</dbReference>
<keyword evidence="2" id="KW-1185">Reference proteome</keyword>
<evidence type="ECO:0000313" key="2">
    <source>
        <dbReference type="Proteomes" id="UP001367508"/>
    </source>
</evidence>
<protein>
    <submittedName>
        <fullName evidence="1">Uncharacterized protein</fullName>
    </submittedName>
</protein>
<gene>
    <name evidence="1" type="ORF">VNO77_26706</name>
</gene>
<reference evidence="1 2" key="1">
    <citation type="submission" date="2024-01" db="EMBL/GenBank/DDBJ databases">
        <title>The genomes of 5 underutilized Papilionoideae crops provide insights into root nodulation and disease resistanc.</title>
        <authorList>
            <person name="Jiang F."/>
        </authorList>
    </citation>
    <scope>NUCLEOTIDE SEQUENCE [LARGE SCALE GENOMIC DNA]</scope>
    <source>
        <strain evidence="1">LVBAO_FW01</strain>
        <tissue evidence="1">Leaves</tissue>
    </source>
</reference>
<dbReference type="AlphaFoldDB" id="A0AAN9Q5T4"/>
<name>A0AAN9Q5T4_CANGL</name>
<proteinExistence type="predicted"/>
<comment type="caution">
    <text evidence="1">The sequence shown here is derived from an EMBL/GenBank/DDBJ whole genome shotgun (WGS) entry which is preliminary data.</text>
</comment>
<evidence type="ECO:0000313" key="1">
    <source>
        <dbReference type="EMBL" id="KAK7323241.1"/>
    </source>
</evidence>
<dbReference type="Proteomes" id="UP001367508">
    <property type="component" value="Unassembled WGS sequence"/>
</dbReference>
<sequence>MTIEAYLNLEQNTAHLLDWFEKDMVTENDPFNIEGVYTIIEGVHKCIESRNVEFPVLAISSTIFDVIGLEGIKVEDTDSVDGSMTEYMEHIFNSSTQLRYGHDLNLNKDLQQAQLWQMHIILTSRNSMQSIPNLEAWFKLKPWHYELNHEHGLAALVVVHDIQD</sequence>
<organism evidence="1 2">
    <name type="scientific">Canavalia gladiata</name>
    <name type="common">Sword bean</name>
    <name type="synonym">Dolichos gladiatus</name>
    <dbReference type="NCBI Taxonomy" id="3824"/>
    <lineage>
        <taxon>Eukaryota</taxon>
        <taxon>Viridiplantae</taxon>
        <taxon>Streptophyta</taxon>
        <taxon>Embryophyta</taxon>
        <taxon>Tracheophyta</taxon>
        <taxon>Spermatophyta</taxon>
        <taxon>Magnoliopsida</taxon>
        <taxon>eudicotyledons</taxon>
        <taxon>Gunneridae</taxon>
        <taxon>Pentapetalae</taxon>
        <taxon>rosids</taxon>
        <taxon>fabids</taxon>
        <taxon>Fabales</taxon>
        <taxon>Fabaceae</taxon>
        <taxon>Papilionoideae</taxon>
        <taxon>50 kb inversion clade</taxon>
        <taxon>NPAAA clade</taxon>
        <taxon>indigoferoid/millettioid clade</taxon>
        <taxon>Phaseoleae</taxon>
        <taxon>Canavalia</taxon>
    </lineage>
</organism>